<dbReference type="EMBL" id="CM042886">
    <property type="protein sequence ID" value="KAI4341219.1"/>
    <property type="molecule type" value="Genomic_DNA"/>
</dbReference>
<protein>
    <submittedName>
        <fullName evidence="1">Uncharacterized protein</fullName>
    </submittedName>
</protein>
<organism evidence="1 2">
    <name type="scientific">Melastoma candidum</name>
    <dbReference type="NCBI Taxonomy" id="119954"/>
    <lineage>
        <taxon>Eukaryota</taxon>
        <taxon>Viridiplantae</taxon>
        <taxon>Streptophyta</taxon>
        <taxon>Embryophyta</taxon>
        <taxon>Tracheophyta</taxon>
        <taxon>Spermatophyta</taxon>
        <taxon>Magnoliopsida</taxon>
        <taxon>eudicotyledons</taxon>
        <taxon>Gunneridae</taxon>
        <taxon>Pentapetalae</taxon>
        <taxon>rosids</taxon>
        <taxon>malvids</taxon>
        <taxon>Myrtales</taxon>
        <taxon>Melastomataceae</taxon>
        <taxon>Melastomatoideae</taxon>
        <taxon>Melastomateae</taxon>
        <taxon>Melastoma</taxon>
    </lineage>
</organism>
<keyword evidence="2" id="KW-1185">Reference proteome</keyword>
<reference evidence="2" key="1">
    <citation type="journal article" date="2023" name="Front. Plant Sci.">
        <title>Chromosomal-level genome assembly of Melastoma candidum provides insights into trichome evolution.</title>
        <authorList>
            <person name="Zhong Y."/>
            <person name="Wu W."/>
            <person name="Sun C."/>
            <person name="Zou P."/>
            <person name="Liu Y."/>
            <person name="Dai S."/>
            <person name="Zhou R."/>
        </authorList>
    </citation>
    <scope>NUCLEOTIDE SEQUENCE [LARGE SCALE GENOMIC DNA]</scope>
</reference>
<sequence>MIEEDASWFSKWEEQLPSPDDLMPISQSLITPDLALAFDIKPQTFPSPSQNHHGPGHGHLRRDVQVPPIRVPSLNNGIFPLYSHNSSEFPDSSDLGGSGTPRSGPSDEPARTLKRPRLVWTPQLHKRFVDAVAHLGIKNAVPKTIMQLMSVDGLTRENVASHLQKYRLYLKRMQGLSSSGGKGALGINGGGMVVDPTTDHLFATGPVPPHFLPFASVTPMHQHPETGGVEAVVHSQMQMQMQVQMNNCRQVGGGHFGSDAAANGQYENRQRRHFLGREAQQPAPHHSIGGLRIGGIQHFVEDLEPADGNGDGNRKILTLFPTGDD</sequence>
<comment type="caution">
    <text evidence="1">The sequence shown here is derived from an EMBL/GenBank/DDBJ whole genome shotgun (WGS) entry which is preliminary data.</text>
</comment>
<accession>A0ACB9NWZ8</accession>
<name>A0ACB9NWZ8_9MYRT</name>
<evidence type="ECO:0000313" key="2">
    <source>
        <dbReference type="Proteomes" id="UP001057402"/>
    </source>
</evidence>
<dbReference type="Proteomes" id="UP001057402">
    <property type="component" value="Chromosome 7"/>
</dbReference>
<proteinExistence type="predicted"/>
<gene>
    <name evidence="1" type="ORF">MLD38_025969</name>
</gene>
<evidence type="ECO:0000313" key="1">
    <source>
        <dbReference type="EMBL" id="KAI4341219.1"/>
    </source>
</evidence>